<comment type="caution">
    <text evidence="2">The sequence shown here is derived from an EMBL/GenBank/DDBJ whole genome shotgun (WGS) entry which is preliminary data.</text>
</comment>
<evidence type="ECO:0000313" key="3">
    <source>
        <dbReference type="Proteomes" id="UP001152320"/>
    </source>
</evidence>
<evidence type="ECO:0000256" key="1">
    <source>
        <dbReference type="SAM" id="SignalP"/>
    </source>
</evidence>
<evidence type="ECO:0000313" key="2">
    <source>
        <dbReference type="EMBL" id="KAJ8026086.1"/>
    </source>
</evidence>
<name>A0A9Q0YTV0_HOLLE</name>
<keyword evidence="1" id="KW-0732">Signal</keyword>
<organism evidence="2 3">
    <name type="scientific">Holothuria leucospilota</name>
    <name type="common">Black long sea cucumber</name>
    <name type="synonym">Mertensiothuria leucospilota</name>
    <dbReference type="NCBI Taxonomy" id="206669"/>
    <lineage>
        <taxon>Eukaryota</taxon>
        <taxon>Metazoa</taxon>
        <taxon>Echinodermata</taxon>
        <taxon>Eleutherozoa</taxon>
        <taxon>Echinozoa</taxon>
        <taxon>Holothuroidea</taxon>
        <taxon>Aspidochirotacea</taxon>
        <taxon>Aspidochirotida</taxon>
        <taxon>Holothuriidae</taxon>
        <taxon>Holothuria</taxon>
    </lineage>
</organism>
<reference evidence="2" key="1">
    <citation type="submission" date="2021-10" db="EMBL/GenBank/DDBJ databases">
        <title>Tropical sea cucumber genome reveals ecological adaptation and Cuvierian tubules defense mechanism.</title>
        <authorList>
            <person name="Chen T."/>
        </authorList>
    </citation>
    <scope>NUCLEOTIDE SEQUENCE</scope>
    <source>
        <strain evidence="2">Nanhai2018</strain>
        <tissue evidence="2">Muscle</tissue>
    </source>
</reference>
<feature type="signal peptide" evidence="1">
    <location>
        <begin position="1"/>
        <end position="26"/>
    </location>
</feature>
<gene>
    <name evidence="2" type="ORF">HOLleu_33825</name>
</gene>
<dbReference type="AlphaFoldDB" id="A0A9Q0YTV0"/>
<feature type="chain" id="PRO_5040109235" evidence="1">
    <location>
        <begin position="27"/>
        <end position="100"/>
    </location>
</feature>
<keyword evidence="3" id="KW-1185">Reference proteome</keyword>
<dbReference type="EMBL" id="JAIZAY010000017">
    <property type="protein sequence ID" value="KAJ8026086.1"/>
    <property type="molecule type" value="Genomic_DNA"/>
</dbReference>
<accession>A0A9Q0YTV0</accession>
<dbReference type="Proteomes" id="UP001152320">
    <property type="component" value="Chromosome 17"/>
</dbReference>
<proteinExistence type="predicted"/>
<sequence>MGQVVLFKAVILLQLLVMIFMGQSEARVVKRGGCCNSAKECLQRNCYSIIGKRLSSSNMWDTLEISDEEPPSQSLSSEDSERLKALLLLKILQDTQGSIS</sequence>
<protein>
    <submittedName>
        <fullName evidence="2">Uncharacterized protein</fullName>
    </submittedName>
</protein>